<protein>
    <submittedName>
        <fullName evidence="3">Uncharacterized protein</fullName>
    </submittedName>
</protein>
<gene>
    <name evidence="3" type="ORF">PCON_07084</name>
</gene>
<feature type="chain" id="PRO_5004651488" evidence="2">
    <location>
        <begin position="22"/>
        <end position="124"/>
    </location>
</feature>
<reference evidence="3 4" key="1">
    <citation type="journal article" date="2013" name="PLoS Genet.">
        <title>The genome and development-dependent transcriptomes of Pyronema confluens: a window into fungal evolution.</title>
        <authorList>
            <person name="Traeger S."/>
            <person name="Altegoer F."/>
            <person name="Freitag M."/>
            <person name="Gabaldon T."/>
            <person name="Kempken F."/>
            <person name="Kumar A."/>
            <person name="Marcet-Houben M."/>
            <person name="Poggeler S."/>
            <person name="Stajich J.E."/>
            <person name="Nowrousian M."/>
        </authorList>
    </citation>
    <scope>NUCLEOTIDE SEQUENCE [LARGE SCALE GENOMIC DNA]</scope>
    <source>
        <strain evidence="4">CBS 100304</strain>
        <tissue evidence="3">Vegetative mycelium</tissue>
    </source>
</reference>
<evidence type="ECO:0000313" key="4">
    <source>
        <dbReference type="Proteomes" id="UP000018144"/>
    </source>
</evidence>
<feature type="signal peptide" evidence="2">
    <location>
        <begin position="1"/>
        <end position="21"/>
    </location>
</feature>
<dbReference type="AlphaFoldDB" id="U4LD04"/>
<organism evidence="3 4">
    <name type="scientific">Pyronema omphalodes (strain CBS 100304)</name>
    <name type="common">Pyronema confluens</name>
    <dbReference type="NCBI Taxonomy" id="1076935"/>
    <lineage>
        <taxon>Eukaryota</taxon>
        <taxon>Fungi</taxon>
        <taxon>Dikarya</taxon>
        <taxon>Ascomycota</taxon>
        <taxon>Pezizomycotina</taxon>
        <taxon>Pezizomycetes</taxon>
        <taxon>Pezizales</taxon>
        <taxon>Pyronemataceae</taxon>
        <taxon>Pyronema</taxon>
    </lineage>
</organism>
<keyword evidence="2" id="KW-0732">Signal</keyword>
<feature type="region of interest" description="Disordered" evidence="1">
    <location>
        <begin position="38"/>
        <end position="72"/>
    </location>
</feature>
<feature type="compositionally biased region" description="Acidic residues" evidence="1">
    <location>
        <begin position="56"/>
        <end position="72"/>
    </location>
</feature>
<dbReference type="PROSITE" id="PS51257">
    <property type="entry name" value="PROKAR_LIPOPROTEIN"/>
    <property type="match status" value="1"/>
</dbReference>
<evidence type="ECO:0000256" key="1">
    <source>
        <dbReference type="SAM" id="MobiDB-lite"/>
    </source>
</evidence>
<accession>U4LD04</accession>
<dbReference type="Proteomes" id="UP000018144">
    <property type="component" value="Unassembled WGS sequence"/>
</dbReference>
<evidence type="ECO:0000256" key="2">
    <source>
        <dbReference type="SAM" id="SignalP"/>
    </source>
</evidence>
<evidence type="ECO:0000313" key="3">
    <source>
        <dbReference type="EMBL" id="CCX29758.1"/>
    </source>
</evidence>
<feature type="compositionally biased region" description="Basic and acidic residues" evidence="1">
    <location>
        <begin position="38"/>
        <end position="54"/>
    </location>
</feature>
<keyword evidence="4" id="KW-1185">Reference proteome</keyword>
<proteinExistence type="predicted"/>
<sequence>MAKMFACILGVIILACMVVVAVYIPIYIRKNDKEMAEMRVREEGKEGQECKGDSNGDSDSDGDGDECDSDGNDDIIGGVRCAGGVAGADIDSDGGGYDIMDSNNSGKYWCRDAARRMISRVVEV</sequence>
<name>U4LD04_PYROM</name>
<dbReference type="EMBL" id="HF935354">
    <property type="protein sequence ID" value="CCX29758.1"/>
    <property type="molecule type" value="Genomic_DNA"/>
</dbReference>
<feature type="region of interest" description="Disordered" evidence="1">
    <location>
        <begin position="85"/>
        <end position="104"/>
    </location>
</feature>